<gene>
    <name evidence="1" type="ORF">JCM19294_2511</name>
</gene>
<accession>A0A090PY00</accession>
<dbReference type="GO" id="GO:0003677">
    <property type="term" value="F:DNA binding"/>
    <property type="evidence" value="ECO:0007669"/>
    <property type="project" value="InterPro"/>
</dbReference>
<dbReference type="eggNOG" id="COG3279">
    <property type="taxonomic scope" value="Bacteria"/>
</dbReference>
<dbReference type="GO" id="GO:0000156">
    <property type="term" value="F:phosphorelay response regulator activity"/>
    <property type="evidence" value="ECO:0007669"/>
    <property type="project" value="InterPro"/>
</dbReference>
<dbReference type="STRING" id="319236.BST91_12115"/>
<proteinExistence type="predicted"/>
<dbReference type="PANTHER" id="PTHR37299:SF1">
    <property type="entry name" value="STAGE 0 SPORULATION PROTEIN A HOMOLOG"/>
    <property type="match status" value="1"/>
</dbReference>
<dbReference type="Pfam" id="PF04397">
    <property type="entry name" value="LytTR"/>
    <property type="match status" value="1"/>
</dbReference>
<comment type="caution">
    <text evidence="1">The sequence shown here is derived from an EMBL/GenBank/DDBJ whole genome shotgun (WGS) entry which is preliminary data.</text>
</comment>
<dbReference type="Pfam" id="PF00072">
    <property type="entry name" value="Response_reg"/>
    <property type="match status" value="1"/>
</dbReference>
<evidence type="ECO:0000313" key="2">
    <source>
        <dbReference type="Proteomes" id="UP000029221"/>
    </source>
</evidence>
<dbReference type="Proteomes" id="UP000029221">
    <property type="component" value="Unassembled WGS sequence"/>
</dbReference>
<reference evidence="1" key="1">
    <citation type="journal article" date="2014" name="Genome Announc.">
        <title>Draft Genome Sequences of Marine Flavobacterium Nonlabens Strains NR17, NR24, NR27, NR32, NR33, and Ara13.</title>
        <authorList>
            <person name="Nakanishi M."/>
            <person name="Meirelles P."/>
            <person name="Suzuki R."/>
            <person name="Takatani N."/>
            <person name="Mino S."/>
            <person name="Suda W."/>
            <person name="Oshima K."/>
            <person name="Hattori M."/>
            <person name="Ohkuma M."/>
            <person name="Hosokawa M."/>
            <person name="Miyashita K."/>
            <person name="Thompson F.L."/>
            <person name="Niwa A."/>
            <person name="Sawabe T."/>
            <person name="Sawabe T."/>
        </authorList>
    </citation>
    <scope>NUCLEOTIDE SEQUENCE [LARGE SCALE GENOMIC DNA]</scope>
    <source>
        <strain evidence="1">JCM 19294</strain>
    </source>
</reference>
<protein>
    <submittedName>
        <fullName evidence="1">Response regulator</fullName>
    </submittedName>
</protein>
<sequence length="241" mass="27370">MKAVIVEDEQISREILINYLSKYCPEVEVIAQATDVDEALQVLRKTDMDLVFLDVELPYGTAFDILEKVGQKDFETIFVTAYDQYAKDALNMQAAYYLTKPIEIDELIKAVDTVKNIRAREEELQVDLKLHASSPVLEDKITIPTQEGFEVLSINEITYCQADDNYTHVHLTNDTKLVSKTLKHFEELLDDKGFCRIHKSYLINTSHVTAYKKGKGGSVIVANTELSVSPSKKSSLFSYFK</sequence>
<dbReference type="Gene3D" id="3.40.50.2300">
    <property type="match status" value="1"/>
</dbReference>
<dbReference type="InterPro" id="IPR011006">
    <property type="entry name" value="CheY-like_superfamily"/>
</dbReference>
<dbReference type="EMBL" id="BBML01000001">
    <property type="protein sequence ID" value="GAK95729.1"/>
    <property type="molecule type" value="Genomic_DNA"/>
</dbReference>
<dbReference type="PANTHER" id="PTHR37299">
    <property type="entry name" value="TRANSCRIPTIONAL REGULATOR-RELATED"/>
    <property type="match status" value="1"/>
</dbReference>
<dbReference type="OrthoDB" id="2168082at2"/>
<evidence type="ECO:0000313" key="1">
    <source>
        <dbReference type="EMBL" id="GAK95729.1"/>
    </source>
</evidence>
<organism evidence="1 2">
    <name type="scientific">Nonlabens tegetincola</name>
    <dbReference type="NCBI Taxonomy" id="323273"/>
    <lineage>
        <taxon>Bacteria</taxon>
        <taxon>Pseudomonadati</taxon>
        <taxon>Bacteroidota</taxon>
        <taxon>Flavobacteriia</taxon>
        <taxon>Flavobacteriales</taxon>
        <taxon>Flavobacteriaceae</taxon>
        <taxon>Nonlabens</taxon>
    </lineage>
</organism>
<dbReference type="InterPro" id="IPR046947">
    <property type="entry name" value="LytR-like"/>
</dbReference>
<dbReference type="AlphaFoldDB" id="A0A090PY00"/>
<dbReference type="RefSeq" id="WP_042276415.1">
    <property type="nucleotide sequence ID" value="NZ_BBML01000001.1"/>
</dbReference>
<name>A0A090PY00_9FLAO</name>
<dbReference type="InterPro" id="IPR001789">
    <property type="entry name" value="Sig_transdc_resp-reg_receiver"/>
</dbReference>
<dbReference type="PROSITE" id="PS50930">
    <property type="entry name" value="HTH_LYTTR"/>
    <property type="match status" value="1"/>
</dbReference>
<dbReference type="SMART" id="SM00850">
    <property type="entry name" value="LytTR"/>
    <property type="match status" value="1"/>
</dbReference>
<keyword evidence="2" id="KW-1185">Reference proteome</keyword>
<dbReference type="SUPFAM" id="SSF52172">
    <property type="entry name" value="CheY-like"/>
    <property type="match status" value="1"/>
</dbReference>
<dbReference type="SMART" id="SM00448">
    <property type="entry name" value="REC"/>
    <property type="match status" value="1"/>
</dbReference>
<dbReference type="Gene3D" id="2.40.50.1020">
    <property type="entry name" value="LytTr DNA-binding domain"/>
    <property type="match status" value="1"/>
</dbReference>
<accession>A0A2S7TGZ0</accession>
<dbReference type="InterPro" id="IPR007492">
    <property type="entry name" value="LytTR_DNA-bd_dom"/>
</dbReference>
<dbReference type="PROSITE" id="PS50110">
    <property type="entry name" value="RESPONSE_REGULATORY"/>
    <property type="match status" value="1"/>
</dbReference>